<dbReference type="SUPFAM" id="SSF47413">
    <property type="entry name" value="lambda repressor-like DNA-binding domains"/>
    <property type="match status" value="2"/>
</dbReference>
<dbReference type="eggNOG" id="COG0827">
    <property type="taxonomic scope" value="Bacteria"/>
</dbReference>
<dbReference type="InterPro" id="IPR001387">
    <property type="entry name" value="Cro/C1-type_HTH"/>
</dbReference>
<proteinExistence type="predicted"/>
<feature type="domain" description="HTH cro/C1-type" evidence="1">
    <location>
        <begin position="69"/>
        <end position="98"/>
    </location>
</feature>
<dbReference type="CDD" id="cd00093">
    <property type="entry name" value="HTH_XRE"/>
    <property type="match status" value="2"/>
</dbReference>
<dbReference type="Pfam" id="PF01381">
    <property type="entry name" value="HTH_3"/>
    <property type="match status" value="2"/>
</dbReference>
<name>A0A074J7E9_9RHOB</name>
<dbReference type="Proteomes" id="UP000027432">
    <property type="component" value="Unassembled WGS sequence"/>
</dbReference>
<reference evidence="2 3" key="1">
    <citation type="submission" date="2013-07" db="EMBL/GenBank/DDBJ databases">
        <title>Thioclava pacifica DSM 10166 Genome Sequencing.</title>
        <authorList>
            <person name="Lai Q."/>
            <person name="Shao Z."/>
        </authorList>
    </citation>
    <scope>NUCLEOTIDE SEQUENCE [LARGE SCALE GENOMIC DNA]</scope>
    <source>
        <strain evidence="2 3">DSM 10166</strain>
    </source>
</reference>
<keyword evidence="3" id="KW-1185">Reference proteome</keyword>
<dbReference type="SMART" id="SM00530">
    <property type="entry name" value="HTH_XRE"/>
    <property type="match status" value="2"/>
</dbReference>
<dbReference type="RefSeq" id="WP_169739518.1">
    <property type="nucleotide sequence ID" value="NZ_AUND01000015.1"/>
</dbReference>
<dbReference type="SUPFAM" id="SSF53335">
    <property type="entry name" value="S-adenosyl-L-methionine-dependent methyltransferases"/>
    <property type="match status" value="1"/>
</dbReference>
<organism evidence="2 3">
    <name type="scientific">Thioclava pacifica DSM 10166</name>
    <dbReference type="NCBI Taxonomy" id="1353537"/>
    <lineage>
        <taxon>Bacteria</taxon>
        <taxon>Pseudomonadati</taxon>
        <taxon>Pseudomonadota</taxon>
        <taxon>Alphaproteobacteria</taxon>
        <taxon>Rhodobacterales</taxon>
        <taxon>Paracoccaceae</taxon>
        <taxon>Thioclava</taxon>
    </lineage>
</organism>
<dbReference type="AlphaFoldDB" id="A0A074J7E9"/>
<accession>A0A074J7E9</accession>
<evidence type="ECO:0000313" key="2">
    <source>
        <dbReference type="EMBL" id="KEO53436.1"/>
    </source>
</evidence>
<dbReference type="InterPro" id="IPR010982">
    <property type="entry name" value="Lambda_DNA-bd_dom_sf"/>
</dbReference>
<dbReference type="PROSITE" id="PS50943">
    <property type="entry name" value="HTH_CROC1"/>
    <property type="match status" value="2"/>
</dbReference>
<dbReference type="GO" id="GO:0003677">
    <property type="term" value="F:DNA binding"/>
    <property type="evidence" value="ECO:0007669"/>
    <property type="project" value="InterPro"/>
</dbReference>
<evidence type="ECO:0000259" key="1">
    <source>
        <dbReference type="PROSITE" id="PS50943"/>
    </source>
</evidence>
<dbReference type="STRING" id="1353537.TP2_17855"/>
<dbReference type="Gene3D" id="1.10.260.40">
    <property type="entry name" value="lambda repressor-like DNA-binding domains"/>
    <property type="match status" value="2"/>
</dbReference>
<evidence type="ECO:0000313" key="3">
    <source>
        <dbReference type="Proteomes" id="UP000027432"/>
    </source>
</evidence>
<feature type="domain" description="HTH cro/C1-type" evidence="1">
    <location>
        <begin position="7"/>
        <end position="38"/>
    </location>
</feature>
<gene>
    <name evidence="2" type="ORF">TP2_17855</name>
</gene>
<protein>
    <recommendedName>
        <fullName evidence="1">HTH cro/C1-type domain-containing protein</fullName>
    </recommendedName>
</protein>
<dbReference type="InterPro" id="IPR029063">
    <property type="entry name" value="SAM-dependent_MTases_sf"/>
</dbReference>
<dbReference type="Gene3D" id="3.40.50.150">
    <property type="entry name" value="Vaccinia Virus protein VP39"/>
    <property type="match status" value="1"/>
</dbReference>
<dbReference type="PRINTS" id="PR00507">
    <property type="entry name" value="N12N6MTFRASE"/>
</dbReference>
<dbReference type="EMBL" id="AUND01000015">
    <property type="protein sequence ID" value="KEO53436.1"/>
    <property type="molecule type" value="Genomic_DNA"/>
</dbReference>
<comment type="caution">
    <text evidence="2">The sequence shown here is derived from an EMBL/GenBank/DDBJ whole genome shotgun (WGS) entry which is preliminary data.</text>
</comment>
<sequence length="305" mass="34309">MSFFEILRAERVGRGLTQAELASRAKISIPTLRALERGAGTILSLEAVLPVLCLRWRVTTPGKHMGRVLMERRRARGFSQQALARKIGCSRVTVIALEAEFSGRVATLAAALRLLRIHKPLELSDLAKRRGLVPPKNDAEQDRVMTPPDLAKAIIDHFSHAMTGRILDPSRGEGAFFDHFPDHLERNWCEISEGRDFLAWSESVEWVVTNPPWSELRTFTRHAMQVCENIVWLAPLTNLTTKARLRDLEETGFGIAELLFVDTPKSWPQSGFQIVAAHLKRGYTGHWKVAQLREGEGAPVSWCHP</sequence>